<organism evidence="10 11">
    <name type="scientific">Clostridium fallax</name>
    <dbReference type="NCBI Taxonomy" id="1533"/>
    <lineage>
        <taxon>Bacteria</taxon>
        <taxon>Bacillati</taxon>
        <taxon>Bacillota</taxon>
        <taxon>Clostridia</taxon>
        <taxon>Eubacteriales</taxon>
        <taxon>Clostridiaceae</taxon>
        <taxon>Clostridium</taxon>
    </lineage>
</organism>
<dbReference type="InterPro" id="IPR002173">
    <property type="entry name" value="Carboh/pur_kinase_PfkB_CS"/>
</dbReference>
<keyword evidence="2 7" id="KW-0808">Transferase</keyword>
<dbReference type="OrthoDB" id="9801219at2"/>
<dbReference type="AlphaFoldDB" id="A0A1M4SV02"/>
<dbReference type="GO" id="GO:0009024">
    <property type="term" value="F:tagatose-6-phosphate kinase activity"/>
    <property type="evidence" value="ECO:0007669"/>
    <property type="project" value="UniProtKB-EC"/>
</dbReference>
<comment type="catalytic activity">
    <reaction evidence="7">
        <text>D-tagatofuranose 6-phosphate + ATP = D-tagatofuranose 1,6-bisphosphate + ADP + H(+)</text>
        <dbReference type="Rhea" id="RHEA:12420"/>
        <dbReference type="ChEBI" id="CHEBI:15378"/>
        <dbReference type="ChEBI" id="CHEBI:30616"/>
        <dbReference type="ChEBI" id="CHEBI:58694"/>
        <dbReference type="ChEBI" id="CHEBI:58695"/>
        <dbReference type="ChEBI" id="CHEBI:456216"/>
        <dbReference type="EC" id="2.7.1.144"/>
    </reaction>
</comment>
<dbReference type="CDD" id="cd01164">
    <property type="entry name" value="FruK_PfkB_like"/>
    <property type="match status" value="1"/>
</dbReference>
<dbReference type="SUPFAM" id="SSF53613">
    <property type="entry name" value="Ribokinase-like"/>
    <property type="match status" value="1"/>
</dbReference>
<dbReference type="InterPro" id="IPR011611">
    <property type="entry name" value="PfkB_dom"/>
</dbReference>
<dbReference type="Gene3D" id="3.40.1190.20">
    <property type="match status" value="1"/>
</dbReference>
<keyword evidence="5 7" id="KW-0067">ATP-binding</keyword>
<keyword evidence="7" id="KW-0423">Lactose metabolism</keyword>
<sequence length="309" mass="33797">MIGVITLNPSVDRRYLIDNLKEGTAYRCEDYSFTAGGKGLNVARVINQLGEKVKCLGFLGGFSGKFIKSKLDSLNIENDFSFIKEETRTCLSLLSKDGNQTEILEKGPTISLDEIKDFKEKYIKLLDQVDVIVASGSLPQGLNKDFYKELITLANNKHIKFILDTSGSSLIEGIKAKPFLIKPNQDELSAITRKPINNIDEIIAASSHLINLGAKNIAVSLGKDGMIFISGEKIYKVSVPKIQAVNAVGSGDSTVAGFSFGISKKYNIFDVLRLSNGCGVSNTLQKETGFISLNDLNNIINSITIKYIK</sequence>
<protein>
    <recommendedName>
        <fullName evidence="7">Tagatose-6-phosphate kinase</fullName>
        <ecNumber evidence="7">2.7.1.144</ecNumber>
    </recommendedName>
</protein>
<dbReference type="UniPathway" id="UPA00704">
    <property type="reaction ID" value="UER00715"/>
</dbReference>
<gene>
    <name evidence="10" type="ORF">SAMN05443638_101189</name>
</gene>
<dbReference type="GO" id="GO:0005988">
    <property type="term" value="P:lactose metabolic process"/>
    <property type="evidence" value="ECO:0007669"/>
    <property type="project" value="UniProtKB-KW"/>
</dbReference>
<dbReference type="InterPro" id="IPR017583">
    <property type="entry name" value="Tagatose/fructose_Pkinase"/>
</dbReference>
<dbReference type="PANTHER" id="PTHR46566:SF5">
    <property type="entry name" value="1-PHOSPHOFRUCTOKINASE"/>
    <property type="match status" value="1"/>
</dbReference>
<evidence type="ECO:0000256" key="8">
    <source>
        <dbReference type="RuleBase" id="RU369061"/>
    </source>
</evidence>
<dbReference type="PROSITE" id="PS00583">
    <property type="entry name" value="PFKB_KINASES_1"/>
    <property type="match status" value="1"/>
</dbReference>
<dbReference type="NCBIfam" id="TIGR03828">
    <property type="entry name" value="pfkB"/>
    <property type="match status" value="1"/>
</dbReference>
<keyword evidence="4 8" id="KW-0418">Kinase</keyword>
<dbReference type="GO" id="GO:0005829">
    <property type="term" value="C:cytosol"/>
    <property type="evidence" value="ECO:0007669"/>
    <property type="project" value="TreeGrafter"/>
</dbReference>
<evidence type="ECO:0000256" key="6">
    <source>
        <dbReference type="ARBA" id="ARBA00047745"/>
    </source>
</evidence>
<dbReference type="GO" id="GO:0016052">
    <property type="term" value="P:carbohydrate catabolic process"/>
    <property type="evidence" value="ECO:0007669"/>
    <property type="project" value="UniProtKB-ARBA"/>
</dbReference>
<dbReference type="Pfam" id="PF00294">
    <property type="entry name" value="PfkB"/>
    <property type="match status" value="1"/>
</dbReference>
<keyword evidence="11" id="KW-1185">Reference proteome</keyword>
<dbReference type="GO" id="GO:0008662">
    <property type="term" value="F:1-phosphofructokinase activity"/>
    <property type="evidence" value="ECO:0007669"/>
    <property type="project" value="UniProtKB-UniRule"/>
</dbReference>
<dbReference type="GO" id="GO:0044281">
    <property type="term" value="P:small molecule metabolic process"/>
    <property type="evidence" value="ECO:0007669"/>
    <property type="project" value="UniProtKB-ARBA"/>
</dbReference>
<dbReference type="STRING" id="1533.SAMN05443638_101189"/>
<evidence type="ECO:0000313" key="10">
    <source>
        <dbReference type="EMBL" id="SHE36012.1"/>
    </source>
</evidence>
<dbReference type="NCBIfam" id="TIGR03168">
    <property type="entry name" value="1-PFK"/>
    <property type="match status" value="1"/>
</dbReference>
<comment type="function">
    <text evidence="8">Catalyzes the ATP-dependent phosphorylation of fructose-l-phosphate to fructose-l,6-bisphosphate.</text>
</comment>
<accession>A0A1M4SV02</accession>
<dbReference type="GO" id="GO:0005524">
    <property type="term" value="F:ATP binding"/>
    <property type="evidence" value="ECO:0007669"/>
    <property type="project" value="UniProtKB-UniRule"/>
</dbReference>
<evidence type="ECO:0000256" key="2">
    <source>
        <dbReference type="ARBA" id="ARBA00022679"/>
    </source>
</evidence>
<evidence type="ECO:0000256" key="4">
    <source>
        <dbReference type="ARBA" id="ARBA00022777"/>
    </source>
</evidence>
<reference evidence="10 11" key="1">
    <citation type="submission" date="2016-11" db="EMBL/GenBank/DDBJ databases">
        <authorList>
            <person name="Jaros S."/>
            <person name="Januszkiewicz K."/>
            <person name="Wedrychowicz H."/>
        </authorList>
    </citation>
    <scope>NUCLEOTIDE SEQUENCE [LARGE SCALE GENOMIC DNA]</scope>
    <source>
        <strain evidence="10 11">DSM 2631</strain>
    </source>
</reference>
<evidence type="ECO:0000256" key="3">
    <source>
        <dbReference type="ARBA" id="ARBA00022741"/>
    </source>
</evidence>
<evidence type="ECO:0000256" key="7">
    <source>
        <dbReference type="PIRNR" id="PIRNR000535"/>
    </source>
</evidence>
<dbReference type="InterPro" id="IPR029056">
    <property type="entry name" value="Ribokinase-like"/>
</dbReference>
<comment type="similarity">
    <text evidence="1">Belongs to the carbohydrate kinase pfkB family.</text>
</comment>
<keyword evidence="3 7" id="KW-0547">Nucleotide-binding</keyword>
<evidence type="ECO:0000259" key="9">
    <source>
        <dbReference type="Pfam" id="PF00294"/>
    </source>
</evidence>
<evidence type="ECO:0000256" key="5">
    <source>
        <dbReference type="ARBA" id="ARBA00022840"/>
    </source>
</evidence>
<dbReference type="Proteomes" id="UP000184035">
    <property type="component" value="Unassembled WGS sequence"/>
</dbReference>
<dbReference type="PIRSF" id="PIRSF000535">
    <property type="entry name" value="1PFK/6PFK/LacC"/>
    <property type="match status" value="1"/>
</dbReference>
<comment type="pathway">
    <text evidence="7">Carbohydrate metabolism; D-tagatose 6-phosphate degradation; D-glyceraldehyde 3-phosphate and glycerone phosphate from D-tagatose 6-phosphate: step 1/2.</text>
</comment>
<feature type="domain" description="Carbohydrate kinase PfkB" evidence="9">
    <location>
        <begin position="15"/>
        <end position="290"/>
    </location>
</feature>
<dbReference type="RefSeq" id="WP_072892345.1">
    <property type="nucleotide sequence ID" value="NZ_FQVM01000001.1"/>
</dbReference>
<dbReference type="InterPro" id="IPR022463">
    <property type="entry name" value="1-PFruKinase"/>
</dbReference>
<proteinExistence type="inferred from homology"/>
<comment type="similarity">
    <text evidence="7">Belongs to the carbohydrate kinase PfkB family. LacC subfamily.</text>
</comment>
<dbReference type="FunFam" id="3.40.1190.20:FF:000001">
    <property type="entry name" value="Phosphofructokinase"/>
    <property type="match status" value="1"/>
</dbReference>
<evidence type="ECO:0000256" key="1">
    <source>
        <dbReference type="ARBA" id="ARBA00005380"/>
    </source>
</evidence>
<dbReference type="GO" id="GO:2001059">
    <property type="term" value="P:D-tagatose 6-phosphate catabolic process"/>
    <property type="evidence" value="ECO:0007669"/>
    <property type="project" value="UniProtKB-UniPathway"/>
</dbReference>
<dbReference type="EC" id="2.7.1.144" evidence="7"/>
<comment type="catalytic activity">
    <reaction evidence="6 8">
        <text>beta-D-fructose 1-phosphate + ATP = beta-D-fructose 1,6-bisphosphate + ADP + H(+)</text>
        <dbReference type="Rhea" id="RHEA:14213"/>
        <dbReference type="ChEBI" id="CHEBI:15378"/>
        <dbReference type="ChEBI" id="CHEBI:30616"/>
        <dbReference type="ChEBI" id="CHEBI:32966"/>
        <dbReference type="ChEBI" id="CHEBI:138881"/>
        <dbReference type="ChEBI" id="CHEBI:456216"/>
        <dbReference type="EC" id="2.7.1.56"/>
    </reaction>
</comment>
<name>A0A1M4SV02_9CLOT</name>
<dbReference type="EMBL" id="FQVM01000001">
    <property type="protein sequence ID" value="SHE36012.1"/>
    <property type="molecule type" value="Genomic_DNA"/>
</dbReference>
<dbReference type="PANTHER" id="PTHR46566">
    <property type="entry name" value="1-PHOSPHOFRUCTOKINASE-RELATED"/>
    <property type="match status" value="1"/>
</dbReference>
<evidence type="ECO:0000313" key="11">
    <source>
        <dbReference type="Proteomes" id="UP000184035"/>
    </source>
</evidence>